<evidence type="ECO:0000313" key="11">
    <source>
        <dbReference type="EMBL" id="MBI8988880.1"/>
    </source>
</evidence>
<dbReference type="GO" id="GO:0008270">
    <property type="term" value="F:zinc ion binding"/>
    <property type="evidence" value="ECO:0007669"/>
    <property type="project" value="InterPro"/>
</dbReference>
<evidence type="ECO:0000256" key="5">
    <source>
        <dbReference type="ARBA" id="ARBA00022723"/>
    </source>
</evidence>
<dbReference type="EC" id="3.4.11.-" evidence="10"/>
<dbReference type="Gene3D" id="2.30.250.10">
    <property type="entry name" value="Aminopeptidase i, Domain 2"/>
    <property type="match status" value="1"/>
</dbReference>
<keyword evidence="6 9" id="KW-0378">Hydrolase</keyword>
<dbReference type="GO" id="GO:0006508">
    <property type="term" value="P:proteolysis"/>
    <property type="evidence" value="ECO:0007669"/>
    <property type="project" value="UniProtKB-KW"/>
</dbReference>
<evidence type="ECO:0000256" key="9">
    <source>
        <dbReference type="RuleBase" id="RU004386"/>
    </source>
</evidence>
<dbReference type="GO" id="GO:0005737">
    <property type="term" value="C:cytoplasm"/>
    <property type="evidence" value="ECO:0007669"/>
    <property type="project" value="UniProtKB-ARBA"/>
</dbReference>
<keyword evidence="4 9" id="KW-0645">Protease</keyword>
<dbReference type="AlphaFoldDB" id="A0A934M896"/>
<comment type="cofactor">
    <cofactor evidence="1 10">
        <name>Zn(2+)</name>
        <dbReference type="ChEBI" id="CHEBI:29105"/>
    </cofactor>
</comment>
<evidence type="ECO:0000256" key="3">
    <source>
        <dbReference type="ARBA" id="ARBA00022438"/>
    </source>
</evidence>
<protein>
    <recommendedName>
        <fullName evidence="10">M18 family aminopeptidase</fullName>
        <ecNumber evidence="10">3.4.11.-</ecNumber>
    </recommendedName>
</protein>
<dbReference type="SUPFAM" id="SSF53187">
    <property type="entry name" value="Zn-dependent exopeptidases"/>
    <property type="match status" value="1"/>
</dbReference>
<gene>
    <name evidence="11" type="ORF">JDV75_03780</name>
</gene>
<dbReference type="Gene3D" id="3.40.630.10">
    <property type="entry name" value="Zn peptidases"/>
    <property type="match status" value="1"/>
</dbReference>
<evidence type="ECO:0000256" key="1">
    <source>
        <dbReference type="ARBA" id="ARBA00001947"/>
    </source>
</evidence>
<evidence type="ECO:0000256" key="6">
    <source>
        <dbReference type="ARBA" id="ARBA00022801"/>
    </source>
</evidence>
<dbReference type="PANTHER" id="PTHR28570:SF3">
    <property type="entry name" value="ASPARTYL AMINOPEPTIDASE"/>
    <property type="match status" value="1"/>
</dbReference>
<evidence type="ECO:0000256" key="2">
    <source>
        <dbReference type="ARBA" id="ARBA00008290"/>
    </source>
</evidence>
<comment type="caution">
    <text evidence="11">The sequence shown here is derived from an EMBL/GenBank/DDBJ whole genome shotgun (WGS) entry which is preliminary data.</text>
</comment>
<dbReference type="NCBIfam" id="NF002759">
    <property type="entry name" value="PRK02813.1"/>
    <property type="match status" value="1"/>
</dbReference>
<dbReference type="Proteomes" id="UP000645966">
    <property type="component" value="Unassembled WGS sequence"/>
</dbReference>
<evidence type="ECO:0000256" key="10">
    <source>
        <dbReference type="RuleBase" id="RU004387"/>
    </source>
</evidence>
<keyword evidence="7 9" id="KW-0862">Zinc</keyword>
<evidence type="ECO:0000313" key="12">
    <source>
        <dbReference type="Proteomes" id="UP000645966"/>
    </source>
</evidence>
<dbReference type="PANTHER" id="PTHR28570">
    <property type="entry name" value="ASPARTYL AMINOPEPTIDASE"/>
    <property type="match status" value="1"/>
</dbReference>
<name>A0A934M896_9CORY</name>
<keyword evidence="5 9" id="KW-0479">Metal-binding</keyword>
<dbReference type="RefSeq" id="WP_198737921.1">
    <property type="nucleotide sequence ID" value="NZ_JAEIOS010000011.1"/>
</dbReference>
<evidence type="ECO:0000256" key="4">
    <source>
        <dbReference type="ARBA" id="ARBA00022670"/>
    </source>
</evidence>
<dbReference type="GO" id="GO:0004177">
    <property type="term" value="F:aminopeptidase activity"/>
    <property type="evidence" value="ECO:0007669"/>
    <property type="project" value="UniProtKB-KW"/>
</dbReference>
<accession>A0A934M896</accession>
<dbReference type="Pfam" id="PF02127">
    <property type="entry name" value="Peptidase_M18"/>
    <property type="match status" value="1"/>
</dbReference>
<keyword evidence="8 9" id="KW-0482">Metalloprotease</keyword>
<keyword evidence="12" id="KW-1185">Reference proteome</keyword>
<evidence type="ECO:0000256" key="7">
    <source>
        <dbReference type="ARBA" id="ARBA00022833"/>
    </source>
</evidence>
<evidence type="ECO:0000256" key="8">
    <source>
        <dbReference type="ARBA" id="ARBA00023049"/>
    </source>
</evidence>
<dbReference type="PRINTS" id="PR00932">
    <property type="entry name" value="AMINO1PTASE"/>
</dbReference>
<dbReference type="SUPFAM" id="SSF101821">
    <property type="entry name" value="Aminopeptidase/glucanase lid domain"/>
    <property type="match status" value="1"/>
</dbReference>
<dbReference type="GO" id="GO:0008237">
    <property type="term" value="F:metallopeptidase activity"/>
    <property type="evidence" value="ECO:0007669"/>
    <property type="project" value="UniProtKB-KW"/>
</dbReference>
<comment type="similarity">
    <text evidence="2 9">Belongs to the peptidase M18 family.</text>
</comment>
<reference evidence="11" key="1">
    <citation type="submission" date="2020-12" db="EMBL/GenBank/DDBJ databases">
        <title>Genome public.</title>
        <authorList>
            <person name="Sun Q."/>
        </authorList>
    </citation>
    <scope>NUCLEOTIDE SEQUENCE</scope>
    <source>
        <strain evidence="11">CCM 8863</strain>
    </source>
</reference>
<dbReference type="InterPro" id="IPR001948">
    <property type="entry name" value="Peptidase_M18"/>
</dbReference>
<dbReference type="EMBL" id="JAEIOS010000011">
    <property type="protein sequence ID" value="MBI8988880.1"/>
    <property type="molecule type" value="Genomic_DNA"/>
</dbReference>
<organism evidence="11 12">
    <name type="scientific">Corynebacterium meridianum</name>
    <dbReference type="NCBI Taxonomy" id="2765363"/>
    <lineage>
        <taxon>Bacteria</taxon>
        <taxon>Bacillati</taxon>
        <taxon>Actinomycetota</taxon>
        <taxon>Actinomycetes</taxon>
        <taxon>Mycobacteriales</taxon>
        <taxon>Corynebacteriaceae</taxon>
        <taxon>Corynebacterium</taxon>
    </lineage>
</organism>
<sequence length="423" mass="44738">MEYMISVSDFIHSSPSSYHAADQVRRELLDAGFAVQDEVEPWDATPGGHVMVRAGAVIAWYVPEDACPDSGFRIVGAHTDSPGLKLKSIPDAGTAGWRQAACEVYGGPVLSSLFDRELRLAGRVITADGTRHLVDTGPLLRVPNLAIHLDPKVNKGFEYDPQRHLYPVLGTGDPRETVLETVARLAAIDGEIIAHDLITCDTQAPEFFGTDRDLLAAPRLDNLSSVWPATAALATAVRNGGADGQRDILVLAAFDYEEVGSGAVTGAAGPILQNVLERTAEALGATGIDARARMYARSSCISADAAHSVHPNFADRHDPVNRPLAGLGPALKVNAKQRYATDAESAALWHRVCSAAGAPNQVFVSGNHVPCGTTIGPITATRLGITTLDTGVPILSMHSAREMAAARDIDTLAQILGAYYSGA</sequence>
<keyword evidence="3 9" id="KW-0031">Aminopeptidase</keyword>
<dbReference type="InterPro" id="IPR023358">
    <property type="entry name" value="Peptidase_M18_dom2"/>
</dbReference>
<proteinExistence type="inferred from homology"/>